<dbReference type="Proteomes" id="UP000483379">
    <property type="component" value="Unassembled WGS sequence"/>
</dbReference>
<keyword evidence="1" id="KW-0812">Transmembrane</keyword>
<comment type="caution">
    <text evidence="2">The sequence shown here is derived from an EMBL/GenBank/DDBJ whole genome shotgun (WGS) entry which is preliminary data.</text>
</comment>
<protein>
    <submittedName>
        <fullName evidence="2">YfiR family protein</fullName>
    </submittedName>
</protein>
<evidence type="ECO:0000313" key="3">
    <source>
        <dbReference type="Proteomes" id="UP000483379"/>
    </source>
</evidence>
<sequence length="209" mass="22164">MDRGHALAIPSGPRAGAAASKAWLDSSQVWLRPLWAVLLLIWVSVLPCGALAVEPSREDRIKAAIVYKVGKFVDWPANAFDGAASPLRVCLLGRDAFSDALASIAGRKVQGRSIDFRVIGAASLPRPGDCHILYLPRSASGRVGSVVRNLSGMPILTISDIPGFARSGGMISLVRSGNRIGFEIDPDSARRSGLSVRAQLLDLADIVGR</sequence>
<reference evidence="2 3" key="1">
    <citation type="submission" date="2020-02" db="EMBL/GenBank/DDBJ databases">
        <title>Genome sequences of Thiorhodococcus mannitoliphagus and Thiorhodococcus minor, purple sulfur photosynthetic bacteria in the gammaproteobacterial family, Chromatiaceae.</title>
        <authorList>
            <person name="Aviles F.A."/>
            <person name="Meyer T.E."/>
            <person name="Kyndt J.A."/>
        </authorList>
    </citation>
    <scope>NUCLEOTIDE SEQUENCE [LARGE SCALE GENOMIC DNA]</scope>
    <source>
        <strain evidence="2 3">DSM 11518</strain>
    </source>
</reference>
<keyword evidence="3" id="KW-1185">Reference proteome</keyword>
<evidence type="ECO:0000256" key="1">
    <source>
        <dbReference type="SAM" id="Phobius"/>
    </source>
</evidence>
<feature type="transmembrane region" description="Helical" evidence="1">
    <location>
        <begin position="34"/>
        <end position="53"/>
    </location>
</feature>
<keyword evidence="1" id="KW-1133">Transmembrane helix</keyword>
<evidence type="ECO:0000313" key="2">
    <source>
        <dbReference type="EMBL" id="NEV63768.1"/>
    </source>
</evidence>
<accession>A0A6M0K1Y4</accession>
<dbReference type="AlphaFoldDB" id="A0A6M0K1Y4"/>
<name>A0A6M0K1Y4_9GAMM</name>
<dbReference type="RefSeq" id="WP_164454230.1">
    <property type="nucleotide sequence ID" value="NZ_JAAIJQ010000061.1"/>
</dbReference>
<gene>
    <name evidence="2" type="ORF">G3446_18040</name>
</gene>
<proteinExistence type="predicted"/>
<organism evidence="2 3">
    <name type="scientific">Thiorhodococcus minor</name>
    <dbReference type="NCBI Taxonomy" id="57489"/>
    <lineage>
        <taxon>Bacteria</taxon>
        <taxon>Pseudomonadati</taxon>
        <taxon>Pseudomonadota</taxon>
        <taxon>Gammaproteobacteria</taxon>
        <taxon>Chromatiales</taxon>
        <taxon>Chromatiaceae</taxon>
        <taxon>Thiorhodococcus</taxon>
    </lineage>
</organism>
<dbReference type="EMBL" id="JAAIJQ010000061">
    <property type="protein sequence ID" value="NEV63768.1"/>
    <property type="molecule type" value="Genomic_DNA"/>
</dbReference>
<keyword evidence="1" id="KW-0472">Membrane</keyword>
<dbReference type="InterPro" id="IPR025293">
    <property type="entry name" value="YfiR/HmsC-like"/>
</dbReference>
<dbReference type="Pfam" id="PF13689">
    <property type="entry name" value="DUF4154"/>
    <property type="match status" value="1"/>
</dbReference>